<evidence type="ECO:0000313" key="8">
    <source>
        <dbReference type="EMBL" id="XDV60660.1"/>
    </source>
</evidence>
<dbReference type="GO" id="GO:0005975">
    <property type="term" value="P:carbohydrate metabolic process"/>
    <property type="evidence" value="ECO:0007669"/>
    <property type="project" value="InterPro"/>
</dbReference>
<evidence type="ECO:0000256" key="4">
    <source>
        <dbReference type="ARBA" id="ARBA00020071"/>
    </source>
</evidence>
<proteinExistence type="inferred from homology"/>
<dbReference type="GO" id="GO:0005576">
    <property type="term" value="C:extracellular region"/>
    <property type="evidence" value="ECO:0007669"/>
    <property type="project" value="UniProtKB-SubCell"/>
</dbReference>
<evidence type="ECO:0000256" key="1">
    <source>
        <dbReference type="ARBA" id="ARBA00003236"/>
    </source>
</evidence>
<comment type="subcellular location">
    <subcellularLocation>
        <location evidence="2">Secreted</location>
    </subcellularLocation>
</comment>
<name>A0AB39XRT8_9BRAD</name>
<protein>
    <recommendedName>
        <fullName evidence="4">Chitooligosaccharide deacetylase</fullName>
    </recommendedName>
    <alternativeName>
        <fullName evidence="6">Nodulation protein B</fullName>
    </alternativeName>
</protein>
<evidence type="ECO:0000256" key="6">
    <source>
        <dbReference type="ARBA" id="ARBA00032976"/>
    </source>
</evidence>
<dbReference type="Pfam" id="PF01522">
    <property type="entry name" value="Polysacc_deac_1"/>
    <property type="match status" value="2"/>
</dbReference>
<evidence type="ECO:0000256" key="3">
    <source>
        <dbReference type="ARBA" id="ARBA00010973"/>
    </source>
</evidence>
<dbReference type="RefSeq" id="WP_369726011.1">
    <property type="nucleotide sequence ID" value="NZ_CP165734.1"/>
</dbReference>
<dbReference type="InterPro" id="IPR011330">
    <property type="entry name" value="Glyco_hydro/deAcase_b/a-brl"/>
</dbReference>
<keyword evidence="8" id="KW-0378">Hydrolase</keyword>
<accession>A0AB39XRT8</accession>
<reference evidence="8" key="1">
    <citation type="submission" date="2024-08" db="EMBL/GenBank/DDBJ databases">
        <authorList>
            <person name="Chaddad Z."/>
            <person name="Lamrabet M."/>
            <person name="Bouhnik O."/>
            <person name="Alami S."/>
            <person name="Wipf D."/>
            <person name="Courty P.E."/>
            <person name="Missbah El Idrissi M."/>
        </authorList>
    </citation>
    <scope>NUCLEOTIDE SEQUENCE</scope>
    <source>
        <strain evidence="8">LLZ17</strain>
    </source>
</reference>
<dbReference type="GO" id="GO:0016810">
    <property type="term" value="F:hydrolase activity, acting on carbon-nitrogen (but not peptide) bonds"/>
    <property type="evidence" value="ECO:0007669"/>
    <property type="project" value="InterPro"/>
</dbReference>
<dbReference type="PANTHER" id="PTHR34216:SF3">
    <property type="entry name" value="POLY-BETA-1,6-N-ACETYL-D-GLUCOSAMINE N-DEACETYLASE"/>
    <property type="match status" value="1"/>
</dbReference>
<dbReference type="Gene3D" id="3.20.20.370">
    <property type="entry name" value="Glycoside hydrolase/deacetylase"/>
    <property type="match status" value="1"/>
</dbReference>
<feature type="domain" description="NodB homology" evidence="7">
    <location>
        <begin position="79"/>
        <end position="323"/>
    </location>
</feature>
<dbReference type="PROSITE" id="PS51677">
    <property type="entry name" value="NODB"/>
    <property type="match status" value="1"/>
</dbReference>
<dbReference type="PANTHER" id="PTHR34216">
    <property type="match status" value="1"/>
</dbReference>
<dbReference type="InterPro" id="IPR051398">
    <property type="entry name" value="Polysacch_Deacetylase"/>
</dbReference>
<dbReference type="SUPFAM" id="SSF88713">
    <property type="entry name" value="Glycoside hydrolase/deacetylase"/>
    <property type="match status" value="1"/>
</dbReference>
<dbReference type="InterPro" id="IPR002509">
    <property type="entry name" value="NODB_dom"/>
</dbReference>
<dbReference type="EMBL" id="CP165734">
    <property type="protein sequence ID" value="XDV60660.1"/>
    <property type="molecule type" value="Genomic_DNA"/>
</dbReference>
<sequence length="323" mass="37005">MTVKPLRSLKRSIGRRIFGADPIILMYHRVADIPVDPWGLAVHPVRFEEQMACLKKLRRVVHLHELLDLERSRARSDKPLAAITFDDGYHDVYSNARPVLQRLDCPMTLFVTTGIIGTDREFWWDAVARVFLEIAHLPENLTLNIADHECRWAVPPFSEREARERVFREVWTQLRVRPHEDQTNLLAEIGKWSSCDLAARTMYRVMTAREVRIISDDLITIGAHTLTHPTLPAHDAEIQFKEIAESRRACEELTGTTVRTFAYPFGDHSDATVQAVRAAGFDFACTVDARAVGRNVEPLKLPRIYVGDWTGDEFQKRIEDPSL</sequence>
<comment type="similarity">
    <text evidence="3">Belongs to the polysaccharide deacetylase family.</text>
</comment>
<dbReference type="CDD" id="cd10918">
    <property type="entry name" value="CE4_NodB_like_5s_6s"/>
    <property type="match status" value="1"/>
</dbReference>
<evidence type="ECO:0000259" key="7">
    <source>
        <dbReference type="PROSITE" id="PS51677"/>
    </source>
</evidence>
<keyword evidence="5" id="KW-0732">Signal</keyword>
<evidence type="ECO:0000256" key="2">
    <source>
        <dbReference type="ARBA" id="ARBA00004613"/>
    </source>
</evidence>
<comment type="function">
    <text evidence="1">Is involved in generating a small heat-stable compound (Nod), an acylated oligomer of N-acetylglucosamine, that stimulates mitosis in various plant protoplasts.</text>
</comment>
<organism evidence="8">
    <name type="scientific">Bradyrhizobium sp. LLZ17</name>
    <dbReference type="NCBI Taxonomy" id="3239388"/>
    <lineage>
        <taxon>Bacteria</taxon>
        <taxon>Pseudomonadati</taxon>
        <taxon>Pseudomonadota</taxon>
        <taxon>Alphaproteobacteria</taxon>
        <taxon>Hyphomicrobiales</taxon>
        <taxon>Nitrobacteraceae</taxon>
        <taxon>Bradyrhizobium</taxon>
    </lineage>
</organism>
<evidence type="ECO:0000256" key="5">
    <source>
        <dbReference type="ARBA" id="ARBA00022729"/>
    </source>
</evidence>
<gene>
    <name evidence="8" type="ORF">AB8Z38_15795</name>
</gene>
<dbReference type="AlphaFoldDB" id="A0AB39XRT8"/>